<comment type="subcellular location">
    <subcellularLocation>
        <location evidence="1">Membrane</location>
        <topology evidence="1">Multi-pass membrane protein</topology>
    </subcellularLocation>
</comment>
<evidence type="ECO:0000313" key="7">
    <source>
        <dbReference type="EMBL" id="URE29617.1"/>
    </source>
</evidence>
<dbReference type="OrthoDB" id="785982at2759"/>
<dbReference type="AlphaFoldDB" id="A0A9E7KRZ3"/>
<evidence type="ECO:0000256" key="3">
    <source>
        <dbReference type="ARBA" id="ARBA00022989"/>
    </source>
</evidence>
<proteinExistence type="predicted"/>
<name>A0A9E7KRZ3_9LILI</name>
<accession>A0A9E7KRZ3</accession>
<gene>
    <name evidence="7" type="ORF">MUK42_15720</name>
</gene>
<feature type="transmembrane region" description="Helical" evidence="6">
    <location>
        <begin position="21"/>
        <end position="44"/>
    </location>
</feature>
<sequence length="162" mass="17357">MEKATKDCSSEREARDTAKALTLKLIAIAAILSAGAGGVLIPILGDRSRAMSPESDVFFVIHILPDAFESLTSPCLGEQRWQDFPVAWFIAMSSPMVTLAIDSFATSYYEVALQQGAAGRGKGRAEDMAMNHVHTHATRCHAHGSEEASLSDNKTNLGSFTG</sequence>
<evidence type="ECO:0000256" key="5">
    <source>
        <dbReference type="SAM" id="MobiDB-lite"/>
    </source>
</evidence>
<dbReference type="Pfam" id="PF02535">
    <property type="entry name" value="Zip"/>
    <property type="match status" value="1"/>
</dbReference>
<evidence type="ECO:0000256" key="6">
    <source>
        <dbReference type="SAM" id="Phobius"/>
    </source>
</evidence>
<keyword evidence="8" id="KW-1185">Reference proteome</keyword>
<organism evidence="7 8">
    <name type="scientific">Musa troglodytarum</name>
    <name type="common">fe'i banana</name>
    <dbReference type="NCBI Taxonomy" id="320322"/>
    <lineage>
        <taxon>Eukaryota</taxon>
        <taxon>Viridiplantae</taxon>
        <taxon>Streptophyta</taxon>
        <taxon>Embryophyta</taxon>
        <taxon>Tracheophyta</taxon>
        <taxon>Spermatophyta</taxon>
        <taxon>Magnoliopsida</taxon>
        <taxon>Liliopsida</taxon>
        <taxon>Zingiberales</taxon>
        <taxon>Musaceae</taxon>
        <taxon>Musa</taxon>
    </lineage>
</organism>
<evidence type="ECO:0000256" key="4">
    <source>
        <dbReference type="ARBA" id="ARBA00023136"/>
    </source>
</evidence>
<keyword evidence="2 6" id="KW-0812">Transmembrane</keyword>
<evidence type="ECO:0000256" key="2">
    <source>
        <dbReference type="ARBA" id="ARBA00022692"/>
    </source>
</evidence>
<dbReference type="GO" id="GO:0016020">
    <property type="term" value="C:membrane"/>
    <property type="evidence" value="ECO:0007669"/>
    <property type="project" value="UniProtKB-SubCell"/>
</dbReference>
<evidence type="ECO:0000313" key="8">
    <source>
        <dbReference type="Proteomes" id="UP001055439"/>
    </source>
</evidence>
<reference evidence="7" key="1">
    <citation type="submission" date="2022-05" db="EMBL/GenBank/DDBJ databases">
        <title>The Musa troglodytarum L. genome provides insights into the mechanism of non-climacteric behaviour and enrichment of carotenoids.</title>
        <authorList>
            <person name="Wang J."/>
        </authorList>
    </citation>
    <scope>NUCLEOTIDE SEQUENCE</scope>
    <source>
        <tissue evidence="7">Leaf</tissue>
    </source>
</reference>
<feature type="region of interest" description="Disordered" evidence="5">
    <location>
        <begin position="142"/>
        <end position="162"/>
    </location>
</feature>
<dbReference type="Proteomes" id="UP001055439">
    <property type="component" value="Chromosome 8"/>
</dbReference>
<dbReference type="EMBL" id="CP097510">
    <property type="protein sequence ID" value="URE29617.1"/>
    <property type="molecule type" value="Genomic_DNA"/>
</dbReference>
<protein>
    <submittedName>
        <fullName evidence="7">Zinc transporter</fullName>
    </submittedName>
</protein>
<dbReference type="GO" id="GO:0046873">
    <property type="term" value="F:metal ion transmembrane transporter activity"/>
    <property type="evidence" value="ECO:0007669"/>
    <property type="project" value="InterPro"/>
</dbReference>
<feature type="compositionally biased region" description="Polar residues" evidence="5">
    <location>
        <begin position="148"/>
        <end position="162"/>
    </location>
</feature>
<evidence type="ECO:0000256" key="1">
    <source>
        <dbReference type="ARBA" id="ARBA00004141"/>
    </source>
</evidence>
<dbReference type="InterPro" id="IPR003689">
    <property type="entry name" value="ZIP"/>
</dbReference>
<keyword evidence="3 6" id="KW-1133">Transmembrane helix</keyword>
<keyword evidence="4 6" id="KW-0472">Membrane</keyword>